<dbReference type="GO" id="GO:0005764">
    <property type="term" value="C:lysosome"/>
    <property type="evidence" value="ECO:0007669"/>
    <property type="project" value="TreeGrafter"/>
</dbReference>
<evidence type="ECO:0000256" key="2">
    <source>
        <dbReference type="ARBA" id="ARBA00022670"/>
    </source>
</evidence>
<dbReference type="AlphaFoldDB" id="G3IB87"/>
<dbReference type="GO" id="GO:0008239">
    <property type="term" value="F:dipeptidyl-peptidase activity"/>
    <property type="evidence" value="ECO:0007669"/>
    <property type="project" value="TreeGrafter"/>
</dbReference>
<dbReference type="Proteomes" id="UP000001075">
    <property type="component" value="Unassembled WGS sequence"/>
</dbReference>
<organism evidence="7 8">
    <name type="scientific">Cricetulus griseus</name>
    <name type="common">Chinese hamster</name>
    <name type="synonym">Cricetulus barabensis griseus</name>
    <dbReference type="NCBI Taxonomy" id="10029"/>
    <lineage>
        <taxon>Eukaryota</taxon>
        <taxon>Metazoa</taxon>
        <taxon>Chordata</taxon>
        <taxon>Craniata</taxon>
        <taxon>Vertebrata</taxon>
        <taxon>Euteleostomi</taxon>
        <taxon>Mammalia</taxon>
        <taxon>Eutheria</taxon>
        <taxon>Euarchontoglires</taxon>
        <taxon>Glires</taxon>
        <taxon>Rodentia</taxon>
        <taxon>Myomorpha</taxon>
        <taxon>Muroidea</taxon>
        <taxon>Cricetidae</taxon>
        <taxon>Cricetinae</taxon>
        <taxon>Cricetulus</taxon>
    </lineage>
</organism>
<reference evidence="8" key="1">
    <citation type="journal article" date="2011" name="Nat. Biotechnol.">
        <title>The genomic sequence of the Chinese hamster ovary (CHO)-K1 cell line.</title>
        <authorList>
            <person name="Xu X."/>
            <person name="Nagarajan H."/>
            <person name="Lewis N.E."/>
            <person name="Pan S."/>
            <person name="Cai Z."/>
            <person name="Liu X."/>
            <person name="Chen W."/>
            <person name="Xie M."/>
            <person name="Wang W."/>
            <person name="Hammond S."/>
            <person name="Andersen M.R."/>
            <person name="Neff N."/>
            <person name="Passarelli B."/>
            <person name="Koh W."/>
            <person name="Fan H.C."/>
            <person name="Wang J."/>
            <person name="Gui Y."/>
            <person name="Lee K.H."/>
            <person name="Betenbaugh M.J."/>
            <person name="Quake S.R."/>
            <person name="Famili I."/>
            <person name="Palsson B.O."/>
            <person name="Wang J."/>
        </authorList>
    </citation>
    <scope>NUCLEOTIDE SEQUENCE [LARGE SCALE GENOMIC DNA]</scope>
    <source>
        <strain evidence="8">CHO K1 cell line</strain>
    </source>
</reference>
<dbReference type="InterPro" id="IPR008758">
    <property type="entry name" value="Peptidase_S28"/>
</dbReference>
<accession>G3IB87</accession>
<protein>
    <submittedName>
        <fullName evidence="7">Thymus-specific serine protease</fullName>
    </submittedName>
</protein>
<dbReference type="GO" id="GO:0005768">
    <property type="term" value="C:endosome"/>
    <property type="evidence" value="ECO:0007669"/>
    <property type="project" value="TreeGrafter"/>
</dbReference>
<evidence type="ECO:0000256" key="3">
    <source>
        <dbReference type="ARBA" id="ARBA00022729"/>
    </source>
</evidence>
<evidence type="ECO:0000256" key="1">
    <source>
        <dbReference type="ARBA" id="ARBA00011079"/>
    </source>
</evidence>
<dbReference type="STRING" id="10029.G3IB87"/>
<keyword evidence="2 7" id="KW-0645">Protease</keyword>
<dbReference type="Pfam" id="PF05577">
    <property type="entry name" value="Peptidase_S28"/>
    <property type="match status" value="2"/>
</dbReference>
<feature type="region of interest" description="Disordered" evidence="6">
    <location>
        <begin position="1"/>
        <end position="20"/>
    </location>
</feature>
<dbReference type="PANTHER" id="PTHR11010">
    <property type="entry name" value="PROTEASE S28 PRO-X CARBOXYPEPTIDASE-RELATED"/>
    <property type="match status" value="1"/>
</dbReference>
<gene>
    <name evidence="7" type="ORF">I79_020899</name>
</gene>
<comment type="similarity">
    <text evidence="1">Belongs to the peptidase S28 family.</text>
</comment>
<proteinExistence type="inferred from homology"/>
<keyword evidence="5" id="KW-0325">Glycoprotein</keyword>
<dbReference type="EMBL" id="JH001804">
    <property type="protein sequence ID" value="EGW03469.1"/>
    <property type="molecule type" value="Genomic_DNA"/>
</dbReference>
<keyword evidence="3" id="KW-0732">Signal</keyword>
<evidence type="ECO:0000256" key="6">
    <source>
        <dbReference type="SAM" id="MobiDB-lite"/>
    </source>
</evidence>
<dbReference type="GO" id="GO:0070008">
    <property type="term" value="F:serine-type exopeptidase activity"/>
    <property type="evidence" value="ECO:0007669"/>
    <property type="project" value="InterPro"/>
</dbReference>
<dbReference type="InParanoid" id="G3IB87"/>
<evidence type="ECO:0000256" key="5">
    <source>
        <dbReference type="ARBA" id="ARBA00023180"/>
    </source>
</evidence>
<evidence type="ECO:0000313" key="7">
    <source>
        <dbReference type="EMBL" id="EGW03469.1"/>
    </source>
</evidence>
<evidence type="ECO:0000313" key="8">
    <source>
        <dbReference type="Proteomes" id="UP000001075"/>
    </source>
</evidence>
<sequence>MGLGWKPPQEDAVPRKGKRRTPANVASRFLKCLAAASAAFAEVERLLRAGPAAQAVLREELSACGSLDLTEDQGELLGALQALVGGTVQYDGQAGAPLSVRQLCGLLLEDSGNRTHSTPYLGLRRAVQAVAQTNSYYGGQTPGATQVLYVNGDTDPWHVLSVTQDLGPSEPAILIPSASHCFDMAPMRPSDSPSLRLGRQRIFQQLQVWLKDLKKNLD</sequence>
<name>G3IB87_CRIGR</name>
<dbReference type="FunCoup" id="G3IB87">
    <property type="interactions" value="388"/>
</dbReference>
<dbReference type="InterPro" id="IPR029058">
    <property type="entry name" value="AB_hydrolase_fold"/>
</dbReference>
<dbReference type="PANTHER" id="PTHR11010:SF11">
    <property type="entry name" value="THYMUS-SPECIFIC SERINE PROTEASE"/>
    <property type="match status" value="1"/>
</dbReference>
<dbReference type="Gene3D" id="3.40.50.1820">
    <property type="entry name" value="alpha/beta hydrolase"/>
    <property type="match status" value="1"/>
</dbReference>
<evidence type="ECO:0000256" key="4">
    <source>
        <dbReference type="ARBA" id="ARBA00022801"/>
    </source>
</evidence>
<keyword evidence="4" id="KW-0378">Hydrolase</keyword>
<dbReference type="GO" id="GO:0006508">
    <property type="term" value="P:proteolysis"/>
    <property type="evidence" value="ECO:0007669"/>
    <property type="project" value="UniProtKB-KW"/>
</dbReference>